<accession>A0A8X6MER0</accession>
<dbReference type="EMBL" id="BMAV01026039">
    <property type="protein sequence ID" value="GFS46811.1"/>
    <property type="molecule type" value="Genomic_DNA"/>
</dbReference>
<organism evidence="1 2">
    <name type="scientific">Trichonephila inaurata madagascariensis</name>
    <dbReference type="NCBI Taxonomy" id="2747483"/>
    <lineage>
        <taxon>Eukaryota</taxon>
        <taxon>Metazoa</taxon>
        <taxon>Ecdysozoa</taxon>
        <taxon>Arthropoda</taxon>
        <taxon>Chelicerata</taxon>
        <taxon>Arachnida</taxon>
        <taxon>Araneae</taxon>
        <taxon>Araneomorphae</taxon>
        <taxon>Entelegynae</taxon>
        <taxon>Araneoidea</taxon>
        <taxon>Nephilidae</taxon>
        <taxon>Trichonephila</taxon>
        <taxon>Trichonephila inaurata</taxon>
    </lineage>
</organism>
<evidence type="ECO:0000313" key="2">
    <source>
        <dbReference type="Proteomes" id="UP000886998"/>
    </source>
</evidence>
<comment type="caution">
    <text evidence="1">The sequence shown here is derived from an EMBL/GenBank/DDBJ whole genome shotgun (WGS) entry which is preliminary data.</text>
</comment>
<protein>
    <submittedName>
        <fullName evidence="1">Uncharacterized protein</fullName>
    </submittedName>
</protein>
<name>A0A8X6MER0_9ARAC</name>
<evidence type="ECO:0000313" key="1">
    <source>
        <dbReference type="EMBL" id="GFS46811.1"/>
    </source>
</evidence>
<sequence>MAIRSPGSRLLLKVSVVHLKGEEVHLGLRKPRFDPEFGYEWPCTGWSNVKRPHPLVGAPTLLSLLRRK</sequence>
<dbReference type="AlphaFoldDB" id="A0A8X6MER0"/>
<dbReference type="Proteomes" id="UP000886998">
    <property type="component" value="Unassembled WGS sequence"/>
</dbReference>
<reference evidence="1" key="1">
    <citation type="submission" date="2020-08" db="EMBL/GenBank/DDBJ databases">
        <title>Multicomponent nature underlies the extraordinary mechanical properties of spider dragline silk.</title>
        <authorList>
            <person name="Kono N."/>
            <person name="Nakamura H."/>
            <person name="Mori M."/>
            <person name="Yoshida Y."/>
            <person name="Ohtoshi R."/>
            <person name="Malay A.D."/>
            <person name="Moran D.A.P."/>
            <person name="Tomita M."/>
            <person name="Numata K."/>
            <person name="Arakawa K."/>
        </authorList>
    </citation>
    <scope>NUCLEOTIDE SEQUENCE</scope>
</reference>
<keyword evidence="2" id="KW-1185">Reference proteome</keyword>
<gene>
    <name evidence="1" type="ORF">TNIN_159631</name>
</gene>
<proteinExistence type="predicted"/>